<dbReference type="GO" id="GO:0000981">
    <property type="term" value="F:DNA-binding transcription factor activity, RNA polymerase II-specific"/>
    <property type="evidence" value="ECO:0007669"/>
    <property type="project" value="InterPro"/>
</dbReference>
<dbReference type="SUPFAM" id="SSF57701">
    <property type="entry name" value="Zn2/Cys6 DNA-binding domain"/>
    <property type="match status" value="1"/>
</dbReference>
<dbReference type="GO" id="GO:0003677">
    <property type="term" value="F:DNA binding"/>
    <property type="evidence" value="ECO:0007669"/>
    <property type="project" value="InterPro"/>
</dbReference>
<dbReference type="PANTHER" id="PTHR31001">
    <property type="entry name" value="UNCHARACTERIZED TRANSCRIPTIONAL REGULATORY PROTEIN"/>
    <property type="match status" value="1"/>
</dbReference>
<feature type="region of interest" description="Disordered" evidence="7">
    <location>
        <begin position="1450"/>
        <end position="1476"/>
    </location>
</feature>
<dbReference type="InterPro" id="IPR001138">
    <property type="entry name" value="Zn2Cys6_DnaBD"/>
</dbReference>
<keyword evidence="4" id="KW-0479">Metal-binding</keyword>
<accession>A0A8H3UTL8</accession>
<dbReference type="Proteomes" id="UP000433883">
    <property type="component" value="Unassembled WGS sequence"/>
</dbReference>
<keyword evidence="6" id="KW-0539">Nucleus</keyword>
<dbReference type="PANTHER" id="PTHR31001:SF76">
    <property type="entry name" value="ZN(2)-C6 FUNGAL-TYPE DOMAIN-CONTAINING PROTEIN"/>
    <property type="match status" value="1"/>
</dbReference>
<dbReference type="InterPro" id="IPR039924">
    <property type="entry name" value="ICln/Lot5/Saf5"/>
</dbReference>
<dbReference type="CDD" id="cd12148">
    <property type="entry name" value="fungal_TF_MHR"/>
    <property type="match status" value="1"/>
</dbReference>
<gene>
    <name evidence="9" type="ORF">BLS_002772</name>
</gene>
<dbReference type="PROSITE" id="PS50048">
    <property type="entry name" value="ZN2_CY6_FUNGAL_2"/>
    <property type="match status" value="1"/>
</dbReference>
<evidence type="ECO:0000313" key="10">
    <source>
        <dbReference type="Proteomes" id="UP000433883"/>
    </source>
</evidence>
<dbReference type="Gene3D" id="2.30.29.30">
    <property type="entry name" value="Pleckstrin-homology domain (PH domain)/Phosphotyrosine-binding domain (PTB)"/>
    <property type="match status" value="1"/>
</dbReference>
<dbReference type="InterPro" id="IPR050613">
    <property type="entry name" value="Sec_Metabolite_Reg"/>
</dbReference>
<dbReference type="PROSITE" id="PS00463">
    <property type="entry name" value="ZN2_CY6_FUNGAL_1"/>
    <property type="match status" value="1"/>
</dbReference>
<dbReference type="Gene3D" id="3.60.130.10">
    <property type="entry name" value="Clavaminate synthase-like"/>
    <property type="match status" value="1"/>
</dbReference>
<proteinExistence type="predicted"/>
<dbReference type="SMART" id="SM00066">
    <property type="entry name" value="GAL4"/>
    <property type="match status" value="1"/>
</dbReference>
<dbReference type="GO" id="GO:0005634">
    <property type="term" value="C:nucleus"/>
    <property type="evidence" value="ECO:0007669"/>
    <property type="project" value="UniProtKB-SubCell"/>
</dbReference>
<feature type="domain" description="Zn(2)-C6 fungal-type" evidence="8">
    <location>
        <begin position="31"/>
        <end position="58"/>
    </location>
</feature>
<evidence type="ECO:0000259" key="8">
    <source>
        <dbReference type="PROSITE" id="PS50048"/>
    </source>
</evidence>
<dbReference type="SUPFAM" id="SSF51197">
    <property type="entry name" value="Clavaminate synthase-like"/>
    <property type="match status" value="1"/>
</dbReference>
<keyword evidence="3" id="KW-0963">Cytoplasm</keyword>
<evidence type="ECO:0000256" key="1">
    <source>
        <dbReference type="ARBA" id="ARBA00004123"/>
    </source>
</evidence>
<protein>
    <recommendedName>
        <fullName evidence="8">Zn(2)-C6 fungal-type domain-containing protein</fullName>
    </recommendedName>
</protein>
<dbReference type="GO" id="GO:0008270">
    <property type="term" value="F:zinc ion binding"/>
    <property type="evidence" value="ECO:0007669"/>
    <property type="project" value="InterPro"/>
</dbReference>
<dbReference type="Gene3D" id="4.10.240.10">
    <property type="entry name" value="Zn(2)-C6 fungal-type DNA-binding domain"/>
    <property type="match status" value="1"/>
</dbReference>
<dbReference type="GO" id="GO:0005737">
    <property type="term" value="C:cytoplasm"/>
    <property type="evidence" value="ECO:0007669"/>
    <property type="project" value="UniProtKB-SubCell"/>
</dbReference>
<sequence>MNSNSTTASPNATCSTTAVRGKRLTQRQPLVCRACTKSKVRCDKTIPCSRCRKRQIPCEREEVELSSKKQKIAHADENSEDVKPSMLMGTSECIVNQPRSVGCTTALEHSDILAARVDAKSTVQITPPKRRSHAAFENLATIVEGLAWGRHQCVQYPHRNCSRVETSSGQVSNGALSLNLLAELPDISTARQLVDFHLRFLSWSHNVLHAPTFLRQCETFWASATVEDGQWLAVYCAVLSASAWSILNSRNDVYDVDLVKFAPSACRMFDLMMDVLWGERFMSRHTIFSIQAICISGLVGNVFGKSDLLNTLVNAAVRIAQCLGLHKIPDEEPGEIWNDTLDREVGRRIWWKLVEMDYHSTPYTGSCSIHAGHFTTRLPLNCNDGDLIGHDESYLTTSTYSIIMSKMSLCIPKLLDGISKSEDVASRYEHVINVDRQMRKVVTKIPSAILRDHGAAGRGPEWLTLARRTLAITAADKILMIHRPFLVRSFQSPAYLFTRTTCISAAMTILREHEQLCEADSGCPPIWVHSAFCVTAIVVICLNLLYCRSTMTSERKLHYEQLIRSAGTRLSLSKYDTMARRGVYLIDAMLDVEVPQSASQDQPIDDTGKAEFVSILNRFLEQDQQDTNTGASVLAFDETQFDFIGNSSAPGLASDDPLISAEIISPNASADMKNDLDHYVQLSLRQAETPNITMHSEDTIRVVPLSDNLRKSSRLGAEVLLPGASTSFDLKSLSGEEKATLRQAFYDQGILLIRNQHDLNPDALYDVAELIDPHPTHFHSGGKRQVTDPKNILALNGCNRLPRAPQVTVIGKGKFEGYEGIPELDLKHLDHLSFHENPLSESEIAEGLTRPYRWHMDAPFMEISAGATLFFSGARNFELLSPEEQEFAINTTVQYAPRAYEWMRNCKASPDGLTIEKVGRETPLDQLPAFEWDKVQSFPMVWENHGNGQPHLQILGCCVYSLTTTDPKTGKKSIIDDVREPSSKIEAMVELLAVGKVPGAGAKASGEARIRRSLKNRKCRIVKDDDATDLEKINAGFLPSHAIWRGSGGDIFVLNTPPRENININKLYSIFPLHKMATATSLVRITEAPNQEDFAVLVLNETPTTFFGSKPVLHYHSANTTIVVAKSQYDEFDILQDLQATATTNGGGPNGDSAVENVTITGVDAWVTSKDFTLFSPTTGKGISIPYPSIGLHALGTHESKAAIILQLNLHDADTVNSDDDFETLDLNLIPTESPTSNGTDETPNPAKSIFEALSACADLHPDPASDEEGEEEVENTAPGAGGWITSENMDQFLDANGNFIGAGVLGAGAGTVRTRDEDMEDAEEHGMETKWTRICIRRWTRQDFLLGCSQPCEALQGSFVDGVSGKDVLDKVLPPGDVNAFSIGNRGSWRAHLNALQQVVDQDLTTALIMEDDVDWDIRVKSQLYEFAGAVNLLTQPLAHGNSEYADPTFPAPKEKSSVHTEVYPGPKLRTRPPKVSPYGDDWDVLWLGHCGARFPSMQQDPALPQGRALINDLTAPSQQHVFVGFGSDEILRAYPNHTRAISHTAEVVCTLAYAVSQRAARQILFDVGLRALENPFDIMLRKYCDGIGGRQVRKCYTAQPSYMAHHRAAGKASKSSDIHDWEGEEKEAAVESTNAYTFNVRLSTKMNMQKLVDGDTDYVDQWPDEREGMNKITW</sequence>
<evidence type="ECO:0000256" key="4">
    <source>
        <dbReference type="ARBA" id="ARBA00022723"/>
    </source>
</evidence>
<dbReference type="GO" id="GO:0016491">
    <property type="term" value="F:oxidoreductase activity"/>
    <property type="evidence" value="ECO:0007669"/>
    <property type="project" value="UniProtKB-KW"/>
</dbReference>
<comment type="subcellular location">
    <subcellularLocation>
        <location evidence="2">Cytoplasm</location>
    </subcellularLocation>
    <subcellularLocation>
        <location evidence="1">Nucleus</location>
    </subcellularLocation>
</comment>
<dbReference type="GO" id="GO:0006351">
    <property type="term" value="P:DNA-templated transcription"/>
    <property type="evidence" value="ECO:0007669"/>
    <property type="project" value="InterPro"/>
</dbReference>
<dbReference type="CDD" id="cd00067">
    <property type="entry name" value="GAL4"/>
    <property type="match status" value="1"/>
</dbReference>
<dbReference type="InterPro" id="IPR011993">
    <property type="entry name" value="PH-like_dom_sf"/>
</dbReference>
<dbReference type="EMBL" id="WNWQ01000187">
    <property type="protein sequence ID" value="KAE9975078.1"/>
    <property type="molecule type" value="Genomic_DNA"/>
</dbReference>
<evidence type="ECO:0000256" key="3">
    <source>
        <dbReference type="ARBA" id="ARBA00022490"/>
    </source>
</evidence>
<name>A0A8H3UTL8_VENIN</name>
<dbReference type="Pfam" id="PF00172">
    <property type="entry name" value="Zn_clus"/>
    <property type="match status" value="1"/>
</dbReference>
<dbReference type="InterPro" id="IPR042098">
    <property type="entry name" value="TauD-like_sf"/>
</dbReference>
<evidence type="ECO:0000256" key="7">
    <source>
        <dbReference type="SAM" id="MobiDB-lite"/>
    </source>
</evidence>
<comment type="caution">
    <text evidence="9">The sequence shown here is derived from an EMBL/GenBank/DDBJ whole genome shotgun (WGS) entry which is preliminary data.</text>
</comment>
<evidence type="ECO:0000256" key="6">
    <source>
        <dbReference type="ARBA" id="ARBA00023242"/>
    </source>
</evidence>
<organism evidence="9 10">
    <name type="scientific">Venturia inaequalis</name>
    <name type="common">Apple scab fungus</name>
    <dbReference type="NCBI Taxonomy" id="5025"/>
    <lineage>
        <taxon>Eukaryota</taxon>
        <taxon>Fungi</taxon>
        <taxon>Dikarya</taxon>
        <taxon>Ascomycota</taxon>
        <taxon>Pezizomycotina</taxon>
        <taxon>Dothideomycetes</taxon>
        <taxon>Pleosporomycetidae</taxon>
        <taxon>Venturiales</taxon>
        <taxon>Venturiaceae</taxon>
        <taxon>Venturia</taxon>
    </lineage>
</organism>
<reference evidence="9 10" key="1">
    <citation type="submission" date="2019-11" db="EMBL/GenBank/DDBJ databases">
        <title>Venturia inaequalis Genome Resource.</title>
        <authorList>
            <person name="Lichtner F.J."/>
        </authorList>
    </citation>
    <scope>NUCLEOTIDE SEQUENCE [LARGE SCALE GENOMIC DNA]</scope>
    <source>
        <strain evidence="9">Bline_iso_100314</strain>
    </source>
</reference>
<dbReference type="Pfam" id="PF03517">
    <property type="entry name" value="Voldacs"/>
    <property type="match status" value="1"/>
</dbReference>
<evidence type="ECO:0000256" key="5">
    <source>
        <dbReference type="ARBA" id="ARBA00023002"/>
    </source>
</evidence>
<dbReference type="InterPro" id="IPR007219">
    <property type="entry name" value="XnlR_reg_dom"/>
</dbReference>
<dbReference type="Pfam" id="PF04082">
    <property type="entry name" value="Fungal_trans"/>
    <property type="match status" value="1"/>
</dbReference>
<evidence type="ECO:0000313" key="9">
    <source>
        <dbReference type="EMBL" id="KAE9975078.1"/>
    </source>
</evidence>
<keyword evidence="5" id="KW-0560">Oxidoreductase</keyword>
<dbReference type="InterPro" id="IPR036864">
    <property type="entry name" value="Zn2-C6_fun-type_DNA-bd_sf"/>
</dbReference>
<evidence type="ECO:0000256" key="2">
    <source>
        <dbReference type="ARBA" id="ARBA00004496"/>
    </source>
</evidence>